<comment type="caution">
    <text evidence="3">The sequence shown here is derived from an EMBL/GenBank/DDBJ whole genome shotgun (WGS) entry which is preliminary data.</text>
</comment>
<comment type="function">
    <text evidence="1">Involved in the transposition of the insertion sequence.</text>
</comment>
<dbReference type="Gene3D" id="3.30.420.10">
    <property type="entry name" value="Ribonuclease H-like superfamily/Ribonuclease H"/>
    <property type="match status" value="1"/>
</dbReference>
<evidence type="ECO:0000313" key="4">
    <source>
        <dbReference type="Proteomes" id="UP000377798"/>
    </source>
</evidence>
<dbReference type="InterPro" id="IPR048020">
    <property type="entry name" value="Transpos_IS3"/>
</dbReference>
<dbReference type="Pfam" id="PF00665">
    <property type="entry name" value="rve"/>
    <property type="match status" value="1"/>
</dbReference>
<evidence type="ECO:0000313" key="3">
    <source>
        <dbReference type="EMBL" id="VFB17325.1"/>
    </source>
</evidence>
<dbReference type="GO" id="GO:0003676">
    <property type="term" value="F:nucleic acid binding"/>
    <property type="evidence" value="ECO:0007669"/>
    <property type="project" value="InterPro"/>
</dbReference>
<dbReference type="EMBL" id="CAACYI010000001">
    <property type="protein sequence ID" value="VFB17325.1"/>
    <property type="molecule type" value="Genomic_DNA"/>
</dbReference>
<dbReference type="InterPro" id="IPR025948">
    <property type="entry name" value="HTH-like_dom"/>
</dbReference>
<evidence type="ECO:0000256" key="1">
    <source>
        <dbReference type="ARBA" id="ARBA00002286"/>
    </source>
</evidence>
<dbReference type="GO" id="GO:0015074">
    <property type="term" value="P:DNA integration"/>
    <property type="evidence" value="ECO:0007669"/>
    <property type="project" value="InterPro"/>
</dbReference>
<dbReference type="InterPro" id="IPR036397">
    <property type="entry name" value="RNaseH_sf"/>
</dbReference>
<dbReference type="InterPro" id="IPR012337">
    <property type="entry name" value="RNaseH-like_sf"/>
</dbReference>
<dbReference type="InterPro" id="IPR001584">
    <property type="entry name" value="Integrase_cat-core"/>
</dbReference>
<dbReference type="Pfam" id="PF13276">
    <property type="entry name" value="HTH_21"/>
    <property type="match status" value="1"/>
</dbReference>
<dbReference type="PROSITE" id="PS50994">
    <property type="entry name" value="INTEGRASE"/>
    <property type="match status" value="1"/>
</dbReference>
<dbReference type="Proteomes" id="UP000377798">
    <property type="component" value="Unassembled WGS sequence"/>
</dbReference>
<dbReference type="AlphaFoldDB" id="A0A8H2MAL1"/>
<keyword evidence="4" id="KW-1185">Reference proteome</keyword>
<dbReference type="NCBIfam" id="NF033516">
    <property type="entry name" value="transpos_IS3"/>
    <property type="match status" value="1"/>
</dbReference>
<dbReference type="PANTHER" id="PTHR46889">
    <property type="entry name" value="TRANSPOSASE INSF FOR INSERTION SEQUENCE IS3B-RELATED"/>
    <property type="match status" value="1"/>
</dbReference>
<accession>A0A8H2MAL1</accession>
<feature type="domain" description="Integrase catalytic" evidence="2">
    <location>
        <begin position="152"/>
        <end position="316"/>
    </location>
</feature>
<dbReference type="SUPFAM" id="SSF53098">
    <property type="entry name" value="Ribonuclease H-like"/>
    <property type="match status" value="1"/>
</dbReference>
<evidence type="ECO:0000259" key="2">
    <source>
        <dbReference type="PROSITE" id="PS50994"/>
    </source>
</evidence>
<dbReference type="InterPro" id="IPR050900">
    <property type="entry name" value="Transposase_IS3/IS150/IS904"/>
</dbReference>
<protein>
    <submittedName>
        <fullName evidence="3">IS2 transposase TnpB</fullName>
    </submittedName>
</protein>
<sequence>MLEMQMEIDILRETIKVIKKDPGVNRKNLNNREKTTIVDALKNRYSLSQLLSILHLSRSSYYYQEETRKKPNKYTRLRVRIAELFAENRKCYGYRRIHALLQREGITVSDKVVRRIMSEENLVVTVKRRRKYNSYQDEVSPAVPNLIRSDFHAEQPNSKWLTDITEFAIPAGKVYLSPIVDCFDGMVCAWSISVSPDAKLVNEMLEKAIDTLQSDENPTVHSDRGCHYRWPGWIQRMDEAGLTRSMSKKGCTGDNAACEGFFRRLKKEMFYNKDWPGVNIFEFMQELNDYISWYNEERIKTSLGNLSPVEYRRKLGFAA</sequence>
<organism evidence="3 4">
    <name type="scientific">Urinicoccus massiliensis</name>
    <dbReference type="NCBI Taxonomy" id="1723382"/>
    <lineage>
        <taxon>Bacteria</taxon>
        <taxon>Bacillati</taxon>
        <taxon>Bacillota</taxon>
        <taxon>Tissierellia</taxon>
        <taxon>Tissierellales</taxon>
        <taxon>Peptoniphilaceae</taxon>
        <taxon>Urinicoccus</taxon>
    </lineage>
</organism>
<dbReference type="Pfam" id="PF13333">
    <property type="entry name" value="rve_2"/>
    <property type="match status" value="1"/>
</dbReference>
<proteinExistence type="predicted"/>
<dbReference type="PANTHER" id="PTHR46889:SF4">
    <property type="entry name" value="TRANSPOSASE INSO FOR INSERTION SEQUENCE ELEMENT IS911B-RELATED"/>
    <property type="match status" value="1"/>
</dbReference>
<gene>
    <name evidence="3" type="ORF">NCTC13150_01912</name>
</gene>
<name>A0A8H2MAL1_9FIRM</name>
<reference evidence="3 4" key="1">
    <citation type="submission" date="2019-02" db="EMBL/GenBank/DDBJ databases">
        <authorList>
            <consortium name="Pathogen Informatics"/>
        </authorList>
    </citation>
    <scope>NUCLEOTIDE SEQUENCE [LARGE SCALE GENOMIC DNA]</scope>
    <source>
        <strain evidence="3 4">3012STDY7089603</strain>
    </source>
</reference>